<accession>A0ABX4MFQ5</accession>
<comment type="caution">
    <text evidence="2">The sequence shown here is derived from an EMBL/GenBank/DDBJ whole genome shotgun (WGS) entry which is preliminary data.</text>
</comment>
<keyword evidence="3" id="KW-1185">Reference proteome</keyword>
<evidence type="ECO:0008006" key="4">
    <source>
        <dbReference type="Google" id="ProtNLM"/>
    </source>
</evidence>
<sequence length="714" mass="78591">MPNLFRDVRAIGHDHLAPDLWSGSIDLEMTARTPLVFGEQKCSVVTVPLEDDGKTLRVPPTMVKGMISRAYETLTCSRFRVFGDIPDEVPGQRRRKADTKPLTYRGDAASALGLVPIRITGQEGDQLLAELMYGDIYDYWKYKGDDYPMVRPARLRVANIGQADIPLNELNRLTTHSEKIVFNATLCLHGDKPLTNGKPDKNKYCYWQVTHIQHQGQMREVFHIPRGVAKVSQLESVTGYVCRTASGNDPTKLFASKHDEHVFFDVSEGGPTQVKISAPIQDSYRVVVESYVSNRDNDQHVPNRATAAVQNARRNGGDTFDAASLSAETLAFAVVDETNAGPVVREVVPTMIGRHAYRTSPYRLALEQGVLPASAADEASAADRLFGYVVPDPQPGAAGGDIALRGRISVGHVDTSGANISQARKMLTPLLEPKPSSARRFLTDASGKTPTGRNGTDPLKRSEYFSPGQLLGTAAYPVHRAVLDSREFPKQATRPAVMSGREQHNADVRLTAKSWVKPGSVLRCTVSFTNLNHDELAALIWVLTPENLVPDGGCKPDQNSVQPRCGYLRLGLAKPFGLGVLEVRIADYGLRARRGSELANSYAALSECQGLDEPMVDPEDFKLASLSGLLKMPWVQAMQRAAYGYPKDEVRYMTLKENGENNQTDGATGNPRKNKGVSPRDMFGDNPCDPICIEKPKQNSGRKCPQKSRRDRRR</sequence>
<reference evidence="2 3" key="1">
    <citation type="submission" date="2017-10" db="EMBL/GenBank/DDBJ databases">
        <title>Draft genome sequence of cellulolytic Actinomyces sp CtC72 isolated from cattle rumen fluid.</title>
        <authorList>
            <person name="Joshi A.J."/>
            <person name="Vasudevan G."/>
            <person name="Lanjekar V.B."/>
            <person name="Hivarkar S."/>
            <person name="Engineer A."/>
            <person name="Pore S.D."/>
            <person name="Dhakephalkar P.K."/>
            <person name="Dagar S."/>
        </authorList>
    </citation>
    <scope>NUCLEOTIDE SEQUENCE [LARGE SCALE GENOMIC DNA]</scope>
    <source>
        <strain evidence="3">CtC72</strain>
    </source>
</reference>
<feature type="region of interest" description="Disordered" evidence="1">
    <location>
        <begin position="441"/>
        <end position="461"/>
    </location>
</feature>
<evidence type="ECO:0000313" key="3">
    <source>
        <dbReference type="Proteomes" id="UP000194577"/>
    </source>
</evidence>
<feature type="compositionally biased region" description="Basic residues" evidence="1">
    <location>
        <begin position="704"/>
        <end position="714"/>
    </location>
</feature>
<dbReference type="EMBL" id="MTPX02000039">
    <property type="protein sequence ID" value="PHP52860.1"/>
    <property type="molecule type" value="Genomic_DNA"/>
</dbReference>
<dbReference type="Proteomes" id="UP000194577">
    <property type="component" value="Unassembled WGS sequence"/>
</dbReference>
<feature type="region of interest" description="Disordered" evidence="1">
    <location>
        <begin position="659"/>
        <end position="714"/>
    </location>
</feature>
<gene>
    <name evidence="2" type="ORF">BW737_006180</name>
</gene>
<proteinExistence type="predicted"/>
<evidence type="ECO:0000313" key="2">
    <source>
        <dbReference type="EMBL" id="PHP52860.1"/>
    </source>
</evidence>
<evidence type="ECO:0000256" key="1">
    <source>
        <dbReference type="SAM" id="MobiDB-lite"/>
    </source>
</evidence>
<name>A0ABX4MFQ5_9ACTO</name>
<protein>
    <recommendedName>
        <fullName evidence="4">TIGR03986 family CRISPR-associated RAMP protein</fullName>
    </recommendedName>
</protein>
<organism evidence="2 3">
    <name type="scientific">Actinomyces ruminis</name>
    <dbReference type="NCBI Taxonomy" id="1937003"/>
    <lineage>
        <taxon>Bacteria</taxon>
        <taxon>Bacillati</taxon>
        <taxon>Actinomycetota</taxon>
        <taxon>Actinomycetes</taxon>
        <taxon>Actinomycetales</taxon>
        <taxon>Actinomycetaceae</taxon>
        <taxon>Actinomyces</taxon>
    </lineage>
</organism>